<reference evidence="1" key="1">
    <citation type="submission" date="2023-07" db="EMBL/GenBank/DDBJ databases">
        <title>Gilvimarinus algae sp. nov., isolated from the surface of Kelp.</title>
        <authorList>
            <person name="Sun Y.Y."/>
            <person name="Gong Y."/>
            <person name="Du Z.J."/>
        </authorList>
    </citation>
    <scope>NUCLEOTIDE SEQUENCE</scope>
    <source>
        <strain evidence="1">SDUM040014</strain>
    </source>
</reference>
<evidence type="ECO:0000313" key="2">
    <source>
        <dbReference type="Proteomes" id="UP001168380"/>
    </source>
</evidence>
<dbReference type="EMBL" id="JAULRT010000031">
    <property type="protein sequence ID" value="MDO3380701.1"/>
    <property type="molecule type" value="Genomic_DNA"/>
</dbReference>
<dbReference type="RefSeq" id="WP_302710824.1">
    <property type="nucleotide sequence ID" value="NZ_JAULRT010000031.1"/>
</dbReference>
<gene>
    <name evidence="1" type="ORF">QWI16_00865</name>
</gene>
<organism evidence="1 2">
    <name type="scientific">Gilvimarinus algae</name>
    <dbReference type="NCBI Taxonomy" id="3058037"/>
    <lineage>
        <taxon>Bacteria</taxon>
        <taxon>Pseudomonadati</taxon>
        <taxon>Pseudomonadota</taxon>
        <taxon>Gammaproteobacteria</taxon>
        <taxon>Cellvibrionales</taxon>
        <taxon>Cellvibrionaceae</taxon>
        <taxon>Gilvimarinus</taxon>
    </lineage>
</organism>
<proteinExistence type="predicted"/>
<accession>A0ABT8T993</accession>
<name>A0ABT8T993_9GAMM</name>
<keyword evidence="2" id="KW-1185">Reference proteome</keyword>
<sequence length="170" mass="18868">MPPLAIAQSGKALALVCLTDEICVTPPAGAVFKSLATTNPQSPALGRLLDGEPVYLIQSARVKAVHKSTQVLWFDLMQTIKRRRTPDNASITDRFTFATQSGMPTECRTLALNEGYNRQAVSYCLVQAPEAYVWLIAVPVARTRLERYREEIKALWESMVMREGKTQSAP</sequence>
<protein>
    <submittedName>
        <fullName evidence="1">Uncharacterized protein</fullName>
    </submittedName>
</protein>
<evidence type="ECO:0000313" key="1">
    <source>
        <dbReference type="EMBL" id="MDO3380701.1"/>
    </source>
</evidence>
<dbReference type="Proteomes" id="UP001168380">
    <property type="component" value="Unassembled WGS sequence"/>
</dbReference>
<comment type="caution">
    <text evidence="1">The sequence shown here is derived from an EMBL/GenBank/DDBJ whole genome shotgun (WGS) entry which is preliminary data.</text>
</comment>